<dbReference type="InterPro" id="IPR006954">
    <property type="entry name" value="Mlt-10-like"/>
</dbReference>
<dbReference type="AlphaFoldDB" id="A0A1I7SB74"/>
<reference evidence="2" key="1">
    <citation type="submission" date="2016-11" db="UniProtKB">
        <authorList>
            <consortium name="WormBaseParasite"/>
        </authorList>
    </citation>
    <scope>IDENTIFICATION</scope>
</reference>
<dbReference type="PANTHER" id="PTHR21523">
    <property type="match status" value="1"/>
</dbReference>
<dbReference type="WBParaSite" id="BXY_1027100.1">
    <property type="protein sequence ID" value="BXY_1027100.1"/>
    <property type="gene ID" value="BXY_1027100"/>
</dbReference>
<dbReference type="eggNOG" id="ENOG502SC9C">
    <property type="taxonomic scope" value="Eukaryota"/>
</dbReference>
<accession>A0A1I7SB74</accession>
<dbReference type="PANTHER" id="PTHR21523:SF37">
    <property type="entry name" value="MLT-TEN (MLT-10) RELATED"/>
    <property type="match status" value="1"/>
</dbReference>
<sequence length="218" mass="25123">MDQINLISPSLFSLHDEGEGIENLTSLPTLLKSFTSQDQQLWLDIIMEAAGVNEQSEKLEQDLYDMEINKTRSSMTNITNLVDENGTPLYATKDNATELGASPEYIAFFEQLQTNYTKEQLREMNTTGYTILKKNQIQMLYGPQSPHADDAVYNRLMNMTEKEIHDHLQKDFDMIAEMDNFQIDQSRFERSQHVSHSRRKKRLLPGVILSPVPCVNYI</sequence>
<proteinExistence type="predicted"/>
<evidence type="ECO:0000313" key="1">
    <source>
        <dbReference type="Proteomes" id="UP000095284"/>
    </source>
</evidence>
<name>A0A1I7SB74_BURXY</name>
<evidence type="ECO:0000313" key="2">
    <source>
        <dbReference type="WBParaSite" id="BXY_1027100.1"/>
    </source>
</evidence>
<organism evidence="1 2">
    <name type="scientific">Bursaphelenchus xylophilus</name>
    <name type="common">Pinewood nematode worm</name>
    <name type="synonym">Aphelenchoides xylophilus</name>
    <dbReference type="NCBI Taxonomy" id="6326"/>
    <lineage>
        <taxon>Eukaryota</taxon>
        <taxon>Metazoa</taxon>
        <taxon>Ecdysozoa</taxon>
        <taxon>Nematoda</taxon>
        <taxon>Chromadorea</taxon>
        <taxon>Rhabditida</taxon>
        <taxon>Tylenchina</taxon>
        <taxon>Tylenchomorpha</taxon>
        <taxon>Aphelenchoidea</taxon>
        <taxon>Aphelenchoididae</taxon>
        <taxon>Bursaphelenchus</taxon>
    </lineage>
</organism>
<dbReference type="Pfam" id="PF04870">
    <property type="entry name" value="Moulting_cycle"/>
    <property type="match status" value="1"/>
</dbReference>
<protein>
    <submittedName>
        <fullName evidence="2">PH domain-containing protein</fullName>
    </submittedName>
</protein>
<dbReference type="Proteomes" id="UP000095284">
    <property type="component" value="Unplaced"/>
</dbReference>